<name>A0ABW7CBK6_9CYAN</name>
<evidence type="ECO:0000256" key="2">
    <source>
        <dbReference type="SAM" id="MobiDB-lite"/>
    </source>
</evidence>
<evidence type="ECO:0000256" key="1">
    <source>
        <dbReference type="PROSITE-ProRule" id="PRU00325"/>
    </source>
</evidence>
<proteinExistence type="predicted"/>
<dbReference type="PROSITE" id="PS50966">
    <property type="entry name" value="ZF_SWIM"/>
    <property type="match status" value="1"/>
</dbReference>
<dbReference type="InterPro" id="IPR007527">
    <property type="entry name" value="Znf_SWIM"/>
</dbReference>
<keyword evidence="1" id="KW-0863">Zinc-finger</keyword>
<feature type="compositionally biased region" description="Basic and acidic residues" evidence="2">
    <location>
        <begin position="1"/>
        <end position="12"/>
    </location>
</feature>
<evidence type="ECO:0000259" key="3">
    <source>
        <dbReference type="PROSITE" id="PS50966"/>
    </source>
</evidence>
<keyword evidence="1" id="KW-0862">Zinc</keyword>
<evidence type="ECO:0000313" key="4">
    <source>
        <dbReference type="EMBL" id="MFG3817383.1"/>
    </source>
</evidence>
<evidence type="ECO:0000313" key="5">
    <source>
        <dbReference type="Proteomes" id="UP001604335"/>
    </source>
</evidence>
<dbReference type="EMBL" id="JAZAQF010000042">
    <property type="protein sequence ID" value="MFG3817383.1"/>
    <property type="molecule type" value="Genomic_DNA"/>
</dbReference>
<dbReference type="RefSeq" id="WP_393011666.1">
    <property type="nucleotide sequence ID" value="NZ_JAZAQF010000042.1"/>
</dbReference>
<dbReference type="Pfam" id="PF04434">
    <property type="entry name" value="SWIM"/>
    <property type="match status" value="1"/>
</dbReference>
<sequence>MPLKDFEQDSAGRHFNSSPATLTTEADSSIAREWWVERWLDLLNGYRFKKRLERARDYARQGHVLSIDFKNAKVIARVQGTEPEPYRVSLSIDPFTDEDWAAVAETLAQQAGFAAKLLAGEMPQSIERAFATNGLSLFPFALGDIHSQCTCPDKANPCKHIGAVYYLLGDRFSDDPFVLFQLRGRTQQQLLKALREVRSRLVAELPEPVVASEPIALEPIDPQTPIAPATVPVNLQQFWDYDQPLEPSLVVITPPADGDTPLSLLGPLPLPTDGTTDNRSTQKVVTQYLEDVYRTAGQAATVAALS</sequence>
<keyword evidence="5" id="KW-1185">Reference proteome</keyword>
<organism evidence="4 5">
    <name type="scientific">Limnothrix redekei LRLZ20PSL1</name>
    <dbReference type="NCBI Taxonomy" id="3112953"/>
    <lineage>
        <taxon>Bacteria</taxon>
        <taxon>Bacillati</taxon>
        <taxon>Cyanobacteriota</taxon>
        <taxon>Cyanophyceae</taxon>
        <taxon>Pseudanabaenales</taxon>
        <taxon>Pseudanabaenaceae</taxon>
        <taxon>Limnothrix</taxon>
    </lineage>
</organism>
<comment type="caution">
    <text evidence="4">The sequence shown here is derived from an EMBL/GenBank/DDBJ whole genome shotgun (WGS) entry which is preliminary data.</text>
</comment>
<protein>
    <submittedName>
        <fullName evidence="4">SWIM zinc finger family protein</fullName>
    </submittedName>
</protein>
<reference evidence="5" key="1">
    <citation type="journal article" date="2024" name="Algal Res.">
        <title>Biochemical, toxicological and genomic investigation of a high-biomass producing Limnothrix strain isolated from Italian shallow drinking water reservoir.</title>
        <authorList>
            <person name="Simonazzi M."/>
            <person name="Shishido T.K."/>
            <person name="Delbaje E."/>
            <person name="Wahlsten M."/>
            <person name="Fewer D.P."/>
            <person name="Sivonen K."/>
            <person name="Pezzolesi L."/>
            <person name="Pistocchi R."/>
        </authorList>
    </citation>
    <scope>NUCLEOTIDE SEQUENCE [LARGE SCALE GENOMIC DNA]</scope>
    <source>
        <strain evidence="5">LRLZ20PSL1</strain>
    </source>
</reference>
<accession>A0ABW7CBK6</accession>
<gene>
    <name evidence="4" type="ORF">VPK24_07010</name>
</gene>
<feature type="region of interest" description="Disordered" evidence="2">
    <location>
        <begin position="1"/>
        <end position="22"/>
    </location>
</feature>
<dbReference type="Proteomes" id="UP001604335">
    <property type="component" value="Unassembled WGS sequence"/>
</dbReference>
<dbReference type="PANTHER" id="PTHR38133">
    <property type="entry name" value="SLR1429 PROTEIN"/>
    <property type="match status" value="1"/>
</dbReference>
<dbReference type="PANTHER" id="PTHR38133:SF1">
    <property type="entry name" value="SLR1429 PROTEIN"/>
    <property type="match status" value="1"/>
</dbReference>
<feature type="domain" description="SWIM-type" evidence="3">
    <location>
        <begin position="138"/>
        <end position="169"/>
    </location>
</feature>
<keyword evidence="1" id="KW-0479">Metal-binding</keyword>